<evidence type="ECO:0000313" key="1">
    <source>
        <dbReference type="EMBL" id="KAL2064222.1"/>
    </source>
</evidence>
<proteinExistence type="predicted"/>
<name>A0ABR4C2T9_9HELO</name>
<accession>A0ABR4C2T9</accession>
<sequence length="148" mass="17084">MTGLLVSCPELVDLEIDMPLIAVLKHYQRPGILKQLAQARELRHLTLRMFFETVPMSTTVAKESNDVVYERVAVFMENLLGTKLGRPFEKLTIRYEGWGDQVPEELDEHGSLSYKPFIRIFSSRKHLDGMCSQDGVYQQWGSPRYYVS</sequence>
<keyword evidence="2" id="KW-1185">Reference proteome</keyword>
<dbReference type="Proteomes" id="UP001595075">
    <property type="component" value="Unassembled WGS sequence"/>
</dbReference>
<dbReference type="EMBL" id="JAZHXI010000014">
    <property type="protein sequence ID" value="KAL2064222.1"/>
    <property type="molecule type" value="Genomic_DNA"/>
</dbReference>
<evidence type="ECO:0000313" key="2">
    <source>
        <dbReference type="Proteomes" id="UP001595075"/>
    </source>
</evidence>
<organism evidence="1 2">
    <name type="scientific">Oculimacula yallundae</name>
    <dbReference type="NCBI Taxonomy" id="86028"/>
    <lineage>
        <taxon>Eukaryota</taxon>
        <taxon>Fungi</taxon>
        <taxon>Dikarya</taxon>
        <taxon>Ascomycota</taxon>
        <taxon>Pezizomycotina</taxon>
        <taxon>Leotiomycetes</taxon>
        <taxon>Helotiales</taxon>
        <taxon>Ploettnerulaceae</taxon>
        <taxon>Oculimacula</taxon>
    </lineage>
</organism>
<reference evidence="1 2" key="1">
    <citation type="journal article" date="2024" name="Commun. Biol.">
        <title>Comparative genomic analysis of thermophilic fungi reveals convergent evolutionary adaptations and gene losses.</title>
        <authorList>
            <person name="Steindorff A.S."/>
            <person name="Aguilar-Pontes M.V."/>
            <person name="Robinson A.J."/>
            <person name="Andreopoulos B."/>
            <person name="LaButti K."/>
            <person name="Kuo A."/>
            <person name="Mondo S."/>
            <person name="Riley R."/>
            <person name="Otillar R."/>
            <person name="Haridas S."/>
            <person name="Lipzen A."/>
            <person name="Grimwood J."/>
            <person name="Schmutz J."/>
            <person name="Clum A."/>
            <person name="Reid I.D."/>
            <person name="Moisan M.C."/>
            <person name="Butler G."/>
            <person name="Nguyen T.T.M."/>
            <person name="Dewar K."/>
            <person name="Conant G."/>
            <person name="Drula E."/>
            <person name="Henrissat B."/>
            <person name="Hansel C."/>
            <person name="Singer S."/>
            <person name="Hutchinson M.I."/>
            <person name="de Vries R.P."/>
            <person name="Natvig D.O."/>
            <person name="Powell A.J."/>
            <person name="Tsang A."/>
            <person name="Grigoriev I.V."/>
        </authorList>
    </citation>
    <scope>NUCLEOTIDE SEQUENCE [LARGE SCALE GENOMIC DNA]</scope>
    <source>
        <strain evidence="1 2">CBS 494.80</strain>
    </source>
</reference>
<protein>
    <submittedName>
        <fullName evidence="1">Uncharacterized protein</fullName>
    </submittedName>
</protein>
<gene>
    <name evidence="1" type="ORF">VTL71DRAFT_4716</name>
</gene>
<comment type="caution">
    <text evidence="1">The sequence shown here is derived from an EMBL/GenBank/DDBJ whole genome shotgun (WGS) entry which is preliminary data.</text>
</comment>